<feature type="compositionally biased region" description="Pro residues" evidence="1">
    <location>
        <begin position="127"/>
        <end position="140"/>
    </location>
</feature>
<accession>A0ABR1TIA5</accession>
<evidence type="ECO:0000313" key="3">
    <source>
        <dbReference type="Proteomes" id="UP001444661"/>
    </source>
</evidence>
<feature type="region of interest" description="Disordered" evidence="1">
    <location>
        <begin position="649"/>
        <end position="784"/>
    </location>
</feature>
<feature type="compositionally biased region" description="Pro residues" evidence="1">
    <location>
        <begin position="425"/>
        <end position="434"/>
    </location>
</feature>
<feature type="compositionally biased region" description="Polar residues" evidence="1">
    <location>
        <begin position="395"/>
        <end position="404"/>
    </location>
</feature>
<dbReference type="Proteomes" id="UP001444661">
    <property type="component" value="Unassembled WGS sequence"/>
</dbReference>
<feature type="compositionally biased region" description="Polar residues" evidence="1">
    <location>
        <begin position="248"/>
        <end position="260"/>
    </location>
</feature>
<feature type="compositionally biased region" description="Polar residues" evidence="1">
    <location>
        <begin position="49"/>
        <end position="58"/>
    </location>
</feature>
<feature type="compositionally biased region" description="Basic and acidic residues" evidence="1">
    <location>
        <begin position="405"/>
        <end position="414"/>
    </location>
</feature>
<evidence type="ECO:0000313" key="2">
    <source>
        <dbReference type="EMBL" id="KAK8045408.1"/>
    </source>
</evidence>
<feature type="compositionally biased region" description="Low complexity" evidence="1">
    <location>
        <begin position="713"/>
        <end position="723"/>
    </location>
</feature>
<name>A0ABR1TIA5_9PEZI</name>
<protein>
    <submittedName>
        <fullName evidence="2">Uncharacterized protein</fullName>
    </submittedName>
</protein>
<feature type="region of interest" description="Disordered" evidence="1">
    <location>
        <begin position="1115"/>
        <end position="1138"/>
    </location>
</feature>
<evidence type="ECO:0000256" key="1">
    <source>
        <dbReference type="SAM" id="MobiDB-lite"/>
    </source>
</evidence>
<feature type="compositionally biased region" description="Low complexity" evidence="1">
    <location>
        <begin position="461"/>
        <end position="471"/>
    </location>
</feature>
<feature type="compositionally biased region" description="Basic and acidic residues" evidence="1">
    <location>
        <begin position="340"/>
        <end position="354"/>
    </location>
</feature>
<proteinExistence type="predicted"/>
<reference evidence="2 3" key="1">
    <citation type="submission" date="2023-01" db="EMBL/GenBank/DDBJ databases">
        <title>Analysis of 21 Apiospora genomes using comparative genomics revels a genus with tremendous synthesis potential of carbohydrate active enzymes and secondary metabolites.</title>
        <authorList>
            <person name="Sorensen T."/>
        </authorList>
    </citation>
    <scope>NUCLEOTIDE SEQUENCE [LARGE SCALE GENOMIC DNA]</scope>
    <source>
        <strain evidence="2 3">CBS 33761</strain>
    </source>
</reference>
<feature type="compositionally biased region" description="Basic and acidic residues" evidence="1">
    <location>
        <begin position="677"/>
        <end position="700"/>
    </location>
</feature>
<feature type="compositionally biased region" description="Basic and acidic residues" evidence="1">
    <location>
        <begin position="724"/>
        <end position="734"/>
    </location>
</feature>
<dbReference type="EMBL" id="JAQQWK010000003">
    <property type="protein sequence ID" value="KAK8045408.1"/>
    <property type="molecule type" value="Genomic_DNA"/>
</dbReference>
<feature type="compositionally biased region" description="Polar residues" evidence="1">
    <location>
        <begin position="1"/>
        <end position="31"/>
    </location>
</feature>
<comment type="caution">
    <text evidence="2">The sequence shown here is derived from an EMBL/GenBank/DDBJ whole genome shotgun (WGS) entry which is preliminary data.</text>
</comment>
<sequence length="1184" mass="130612">MSASRDSTSRLRQTLNPLLTTSLGGTYGQHTPHSAVSVSSPYAYSSTHTSLSSVQPYNPQEWVPSPAVGPERTHQFPPPEPPQSSPLPPPPYSPPRSQRPVSTAFESTPANISAPRVPASNLHRPSPEPPSSQNFPPPPNSGGRGASRERRFGLPSFSRRREASEAQTPPDTHQHAPIPRPQPLTLNIPRRLERSDTDSPAIPPSARRATSASAVETPTSARSRSTSQSRWEPGLPLPPPPPGPPPSNSRSQSLNRTTEPIASPPTRRPVPEGITALGPVPPTPADWIEHDRQPKGKQPQPVLNIDTSGAAASTSSPQPLESASASSPAGGQLSRNGAVRLEKTLRERRAESRTRPGTIDSSGNIQPLSDIVVPHGAHPARLSAHKVPYSGGRTGQDTPGTSSRVGEHRVDSHHSTPRRSAGLPPETPTPPFSPLPHKMYPITPHTHPMAPKALPTPPPQSRSASSSSIRPDLLNSTGSLAGMLSATPVTKHAVISQTAEQFCTATVERFQAFAQQEATAASDADRVKLFAEFFVNESRIRRERYNSAIGAMGSEIFDLTRDLFRPMRTRRDSNTSQTSEWAPQMSESRSHRNSMNSVFGREAAQQQSHSAPASASISVSPISTTPSNTNYQSNSNFMPSLSPILSMSISEAPDESSSRGRTSSRWWEADSTGDQSQRLERSKRESKYMGVPKEAREALQWRDGPNEGAGPASSSVYEPSSEYPPEKVGWHEAEQSQTPQPSRRSLLSLPASTPNTPSPSHLDVSRLVTLPPPYPRHHPAVNNNHPELTSIRTIVRSLSDMTQLQETKEHFKQDSQKIREEAAEAATQRRQALRVNLQQEINSGNMSYGEAAAIEADSTETEQVQVKDLDKQEFERFQSEVVRPLNEMLTTRIAKATSLFNELRSRLFVDTHASDPNLPQEEGDEQPELLEKLTLLKWIFEARESLHRDVYDLLSDRNDRYRDIIVTPYQQAGNEEKAATAINFFAKDAATRRLAFANEVLQRTCEFRDVVSENVERGVDMQLNAFWDIATPLNSLLEKIPPVVDERFHVHIPPTEYDETPSYHQHPLQYLFSLLLHAEKSTYQFIESQTNLLCLLHEVKEAILIARSKVKEAEGREQHVVDDERRQEQEQETDDLKEKVRVVHDQWEGALGDAMTGVKERVGEWLLSTGGWDESLEDGGVGGC</sequence>
<feature type="compositionally biased region" description="Pro residues" evidence="1">
    <location>
        <begin position="235"/>
        <end position="247"/>
    </location>
</feature>
<feature type="compositionally biased region" description="Low complexity" evidence="1">
    <location>
        <begin position="32"/>
        <end position="48"/>
    </location>
</feature>
<gene>
    <name evidence="2" type="ORF">PG993_005432</name>
</gene>
<feature type="compositionally biased region" description="Low complexity" evidence="1">
    <location>
        <begin position="204"/>
        <end position="234"/>
    </location>
</feature>
<feature type="compositionally biased region" description="Polar residues" evidence="1">
    <location>
        <begin position="574"/>
        <end position="597"/>
    </location>
</feature>
<feature type="region of interest" description="Disordered" evidence="1">
    <location>
        <begin position="568"/>
        <end position="621"/>
    </location>
</feature>
<feature type="compositionally biased region" description="Pro residues" evidence="1">
    <location>
        <begin position="76"/>
        <end position="94"/>
    </location>
</feature>
<organism evidence="2 3">
    <name type="scientific">Apiospora rasikravindrae</name>
    <dbReference type="NCBI Taxonomy" id="990691"/>
    <lineage>
        <taxon>Eukaryota</taxon>
        <taxon>Fungi</taxon>
        <taxon>Dikarya</taxon>
        <taxon>Ascomycota</taxon>
        <taxon>Pezizomycotina</taxon>
        <taxon>Sordariomycetes</taxon>
        <taxon>Xylariomycetidae</taxon>
        <taxon>Amphisphaeriales</taxon>
        <taxon>Apiosporaceae</taxon>
        <taxon>Apiospora</taxon>
    </lineage>
</organism>
<feature type="compositionally biased region" description="Low complexity" evidence="1">
    <location>
        <begin position="603"/>
        <end position="621"/>
    </location>
</feature>
<keyword evidence="3" id="KW-1185">Reference proteome</keyword>
<feature type="region of interest" description="Disordered" evidence="1">
    <location>
        <begin position="1"/>
        <end position="474"/>
    </location>
</feature>
<feature type="compositionally biased region" description="Low complexity" evidence="1">
    <location>
        <begin position="741"/>
        <end position="750"/>
    </location>
</feature>
<feature type="compositionally biased region" description="Polar residues" evidence="1">
    <location>
        <begin position="305"/>
        <end position="335"/>
    </location>
</feature>